<feature type="binding site" evidence="6">
    <location>
        <position position="168"/>
    </location>
    <ligand>
        <name>Fe cation</name>
        <dbReference type="ChEBI" id="CHEBI:24875"/>
    </ligand>
</feature>
<dbReference type="GO" id="GO:0042586">
    <property type="term" value="F:peptide deformylase activity"/>
    <property type="evidence" value="ECO:0007669"/>
    <property type="project" value="UniProtKB-UniRule"/>
</dbReference>
<dbReference type="PANTHER" id="PTHR10458">
    <property type="entry name" value="PEPTIDE DEFORMYLASE"/>
    <property type="match status" value="1"/>
</dbReference>
<keyword evidence="4 6" id="KW-0648">Protein biosynthesis</keyword>
<dbReference type="GO" id="GO:0006412">
    <property type="term" value="P:translation"/>
    <property type="evidence" value="ECO:0007669"/>
    <property type="project" value="UniProtKB-UniRule"/>
</dbReference>
<comment type="cofactor">
    <cofactor evidence="6">
        <name>Fe(2+)</name>
        <dbReference type="ChEBI" id="CHEBI:29033"/>
    </cofactor>
    <text evidence="6">Binds 1 Fe(2+) ion.</text>
</comment>
<accession>A0A511Z029</accession>
<dbReference type="FunFam" id="3.90.45.10:FF:000003">
    <property type="entry name" value="Peptide deformylase"/>
    <property type="match status" value="1"/>
</dbReference>
<sequence length="210" mass="22851">MNARELAGQVEQLLVRPAPWPIVQAGHPVLREPTVPYDGQLGPRTLEALLAGMRTTMREAPGVGLAAPQIGLGVAIAVVEDPGATDDDVARVRERTPLPFRVLVNPTYAPVGDERVGFFEGCLSVVGWQAVTPRWRSVRLTCTDEHGNPVDEVLTGWAARIVQHETDHLRGRLYVDVAHMRSLVSDRMAAAWAFEPSPERAAAALGFELP</sequence>
<dbReference type="EC" id="3.5.1.88" evidence="6"/>
<comment type="catalytic activity">
    <reaction evidence="6">
        <text>N-terminal N-formyl-L-methionyl-[peptide] + H2O = N-terminal L-methionyl-[peptide] + formate</text>
        <dbReference type="Rhea" id="RHEA:24420"/>
        <dbReference type="Rhea" id="RHEA-COMP:10639"/>
        <dbReference type="Rhea" id="RHEA-COMP:10640"/>
        <dbReference type="ChEBI" id="CHEBI:15377"/>
        <dbReference type="ChEBI" id="CHEBI:15740"/>
        <dbReference type="ChEBI" id="CHEBI:49298"/>
        <dbReference type="ChEBI" id="CHEBI:64731"/>
        <dbReference type="EC" id="3.5.1.88"/>
    </reaction>
</comment>
<evidence type="ECO:0000256" key="6">
    <source>
        <dbReference type="HAMAP-Rule" id="MF_00163"/>
    </source>
</evidence>
<comment type="function">
    <text evidence="6">Removes the formyl group from the N-terminal Met of newly synthesized proteins. Requires at least a dipeptide for an efficient rate of reaction. N-terminal L-methionine is a prerequisite for activity but the enzyme has broad specificity at other positions.</text>
</comment>
<feature type="active site" evidence="6">
    <location>
        <position position="165"/>
    </location>
</feature>
<organism evidence="7 8">
    <name type="scientific">Actinotalea fermentans</name>
    <dbReference type="NCBI Taxonomy" id="43671"/>
    <lineage>
        <taxon>Bacteria</taxon>
        <taxon>Bacillati</taxon>
        <taxon>Actinomycetota</taxon>
        <taxon>Actinomycetes</taxon>
        <taxon>Micrococcales</taxon>
        <taxon>Cellulomonadaceae</taxon>
        <taxon>Actinotalea</taxon>
    </lineage>
</organism>
<reference evidence="7 8" key="1">
    <citation type="submission" date="2019-07" db="EMBL/GenBank/DDBJ databases">
        <title>Whole genome shotgun sequence of Actinotalea fermentans NBRC 105374.</title>
        <authorList>
            <person name="Hosoyama A."/>
            <person name="Uohara A."/>
            <person name="Ohji S."/>
            <person name="Ichikawa N."/>
        </authorList>
    </citation>
    <scope>NUCLEOTIDE SEQUENCE [LARGE SCALE GENOMIC DNA]</scope>
    <source>
        <strain evidence="7 8">NBRC 105374</strain>
    </source>
</reference>
<dbReference type="InterPro" id="IPR036821">
    <property type="entry name" value="Peptide_deformylase_sf"/>
</dbReference>
<dbReference type="InterPro" id="IPR023635">
    <property type="entry name" value="Peptide_deformylase"/>
</dbReference>
<feature type="binding site" evidence="6">
    <location>
        <position position="164"/>
    </location>
    <ligand>
        <name>Fe cation</name>
        <dbReference type="ChEBI" id="CHEBI:24875"/>
    </ligand>
</feature>
<dbReference type="RefSeq" id="WP_034246861.1">
    <property type="nucleotide sequence ID" value="NZ_BJYK01000009.1"/>
</dbReference>
<dbReference type="OrthoDB" id="9804313at2"/>
<comment type="similarity">
    <text evidence="1 6">Belongs to the polypeptide deformylase family.</text>
</comment>
<dbReference type="NCBIfam" id="NF001159">
    <property type="entry name" value="PRK00150.1-3"/>
    <property type="match status" value="1"/>
</dbReference>
<keyword evidence="5 6" id="KW-0408">Iron</keyword>
<keyword evidence="2 6" id="KW-0479">Metal-binding</keyword>
<dbReference type="PANTHER" id="PTHR10458:SF2">
    <property type="entry name" value="PEPTIDE DEFORMYLASE, MITOCHONDRIAL"/>
    <property type="match status" value="1"/>
</dbReference>
<evidence type="ECO:0000256" key="1">
    <source>
        <dbReference type="ARBA" id="ARBA00010759"/>
    </source>
</evidence>
<name>A0A511Z029_9CELL</name>
<gene>
    <name evidence="7" type="primary">def1</name>
    <name evidence="6" type="synonym">def</name>
    <name evidence="7" type="ORF">AFE02nite_25440</name>
</gene>
<comment type="caution">
    <text evidence="7">The sequence shown here is derived from an EMBL/GenBank/DDBJ whole genome shotgun (WGS) entry which is preliminary data.</text>
</comment>
<dbReference type="PRINTS" id="PR01576">
    <property type="entry name" value="PDEFORMYLASE"/>
</dbReference>
<dbReference type="HAMAP" id="MF_00163">
    <property type="entry name" value="Pep_deformylase"/>
    <property type="match status" value="1"/>
</dbReference>
<keyword evidence="8" id="KW-1185">Reference proteome</keyword>
<dbReference type="Pfam" id="PF01327">
    <property type="entry name" value="Pep_deformylase"/>
    <property type="match status" value="1"/>
</dbReference>
<dbReference type="EMBL" id="BJYK01000009">
    <property type="protein sequence ID" value="GEN80810.1"/>
    <property type="molecule type" value="Genomic_DNA"/>
</dbReference>
<evidence type="ECO:0000313" key="8">
    <source>
        <dbReference type="Proteomes" id="UP000321484"/>
    </source>
</evidence>
<dbReference type="GO" id="GO:0046872">
    <property type="term" value="F:metal ion binding"/>
    <property type="evidence" value="ECO:0007669"/>
    <property type="project" value="UniProtKB-KW"/>
</dbReference>
<feature type="binding site" evidence="6">
    <location>
        <position position="122"/>
    </location>
    <ligand>
        <name>Fe cation</name>
        <dbReference type="ChEBI" id="CHEBI:24875"/>
    </ligand>
</feature>
<evidence type="ECO:0000256" key="4">
    <source>
        <dbReference type="ARBA" id="ARBA00022917"/>
    </source>
</evidence>
<dbReference type="PIRSF" id="PIRSF004749">
    <property type="entry name" value="Pep_def"/>
    <property type="match status" value="1"/>
</dbReference>
<evidence type="ECO:0000256" key="5">
    <source>
        <dbReference type="ARBA" id="ARBA00023004"/>
    </source>
</evidence>
<keyword evidence="3 6" id="KW-0378">Hydrolase</keyword>
<proteinExistence type="inferred from homology"/>
<evidence type="ECO:0000313" key="7">
    <source>
        <dbReference type="EMBL" id="GEN80810.1"/>
    </source>
</evidence>
<dbReference type="CDD" id="cd00487">
    <property type="entry name" value="Pep_deformylase"/>
    <property type="match status" value="1"/>
</dbReference>
<protein>
    <recommendedName>
        <fullName evidence="6">Peptide deformylase</fullName>
        <shortName evidence="6">PDF</shortName>
        <ecNumber evidence="6">3.5.1.88</ecNumber>
    </recommendedName>
    <alternativeName>
        <fullName evidence="6">Polypeptide deformylase</fullName>
    </alternativeName>
</protein>
<dbReference type="SUPFAM" id="SSF56420">
    <property type="entry name" value="Peptide deformylase"/>
    <property type="match status" value="1"/>
</dbReference>
<evidence type="ECO:0000256" key="3">
    <source>
        <dbReference type="ARBA" id="ARBA00022801"/>
    </source>
</evidence>
<dbReference type="Proteomes" id="UP000321484">
    <property type="component" value="Unassembled WGS sequence"/>
</dbReference>
<dbReference type="Gene3D" id="3.90.45.10">
    <property type="entry name" value="Peptide deformylase"/>
    <property type="match status" value="1"/>
</dbReference>
<dbReference type="AlphaFoldDB" id="A0A511Z029"/>
<evidence type="ECO:0000256" key="2">
    <source>
        <dbReference type="ARBA" id="ARBA00022723"/>
    </source>
</evidence>